<keyword evidence="1" id="KW-0175">Coiled coil</keyword>
<evidence type="ECO:0000259" key="3">
    <source>
        <dbReference type="Pfam" id="PF25989"/>
    </source>
</evidence>
<feature type="non-terminal residue" evidence="4">
    <location>
        <position position="1"/>
    </location>
</feature>
<dbReference type="NCBIfam" id="TIGR01730">
    <property type="entry name" value="RND_mfp"/>
    <property type="match status" value="1"/>
</dbReference>
<evidence type="ECO:0008006" key="5">
    <source>
        <dbReference type="Google" id="ProtNLM"/>
    </source>
</evidence>
<reference evidence="4" key="1">
    <citation type="submission" date="2018-06" db="EMBL/GenBank/DDBJ databases">
        <authorList>
            <person name="Zhirakovskaya E."/>
        </authorList>
    </citation>
    <scope>NUCLEOTIDE SEQUENCE</scope>
</reference>
<dbReference type="Pfam" id="PF25989">
    <property type="entry name" value="YknX_C"/>
    <property type="match status" value="1"/>
</dbReference>
<sequence>AAEVAGRLVRVKEVGTQVKEGDVVARIDPTFVKLKIEEFQARVEADRARLEFLKSEVRRNERLATQNNAAQTRLDELRADREVARSELQISQVRLKQAQEELHRHVIRSPFTGVVVERLMRRGERVAVNDNVARVIDSRALEVQAWAPLETLGFVREGDSLTLKINDQEINAPVRALVAAGNARSRLLDLRISLDDGVWTAGQTVRVALPVATAKTVLAVPRDALVLRRDGAFVFRISAENKAQRIAVKPGVASGPLVAVSGELNAGDTVVVRGGERLRPGSTVKILNETP</sequence>
<dbReference type="GO" id="GO:0015562">
    <property type="term" value="F:efflux transmembrane transporter activity"/>
    <property type="evidence" value="ECO:0007669"/>
    <property type="project" value="TreeGrafter"/>
</dbReference>
<dbReference type="Gene3D" id="2.40.420.20">
    <property type="match status" value="1"/>
</dbReference>
<feature type="domain" description="CzcB-like barrel-sandwich hybrid" evidence="2">
    <location>
        <begin position="2"/>
        <end position="137"/>
    </location>
</feature>
<dbReference type="AlphaFoldDB" id="A0A3B1AFK3"/>
<name>A0A3B1AFK3_9ZZZZ</name>
<dbReference type="InterPro" id="IPR058647">
    <property type="entry name" value="BSH_CzcB-like"/>
</dbReference>
<feature type="coiled-coil region" evidence="1">
    <location>
        <begin position="36"/>
        <end position="101"/>
    </location>
</feature>
<dbReference type="SUPFAM" id="SSF111369">
    <property type="entry name" value="HlyD-like secretion proteins"/>
    <property type="match status" value="1"/>
</dbReference>
<evidence type="ECO:0000313" key="4">
    <source>
        <dbReference type="EMBL" id="VAX00461.1"/>
    </source>
</evidence>
<dbReference type="PANTHER" id="PTHR30469:SF15">
    <property type="entry name" value="HLYD FAMILY OF SECRETION PROTEINS"/>
    <property type="match status" value="1"/>
</dbReference>
<dbReference type="Gene3D" id="2.40.50.100">
    <property type="match status" value="1"/>
</dbReference>
<evidence type="ECO:0000259" key="2">
    <source>
        <dbReference type="Pfam" id="PF25973"/>
    </source>
</evidence>
<gene>
    <name evidence="4" type="ORF">MNBD_GAMMA19-50</name>
</gene>
<dbReference type="Pfam" id="PF25973">
    <property type="entry name" value="BSH_CzcB"/>
    <property type="match status" value="1"/>
</dbReference>
<accession>A0A3B1AFK3</accession>
<evidence type="ECO:0000256" key="1">
    <source>
        <dbReference type="SAM" id="Coils"/>
    </source>
</evidence>
<protein>
    <recommendedName>
        <fullName evidence="5">RND efflux pump membrane fusion protein barrel-sandwich domain-containing protein</fullName>
    </recommendedName>
</protein>
<dbReference type="InterPro" id="IPR006143">
    <property type="entry name" value="RND_pump_MFP"/>
</dbReference>
<proteinExistence type="predicted"/>
<feature type="domain" description="YknX-like C-terminal permuted SH3-like" evidence="3">
    <location>
        <begin position="217"/>
        <end position="286"/>
    </location>
</feature>
<dbReference type="PANTHER" id="PTHR30469">
    <property type="entry name" value="MULTIDRUG RESISTANCE PROTEIN MDTA"/>
    <property type="match status" value="1"/>
</dbReference>
<dbReference type="EMBL" id="UOFV01000213">
    <property type="protein sequence ID" value="VAX00461.1"/>
    <property type="molecule type" value="Genomic_DNA"/>
</dbReference>
<dbReference type="GO" id="GO:1990281">
    <property type="term" value="C:efflux pump complex"/>
    <property type="evidence" value="ECO:0007669"/>
    <property type="project" value="TreeGrafter"/>
</dbReference>
<organism evidence="4">
    <name type="scientific">hydrothermal vent metagenome</name>
    <dbReference type="NCBI Taxonomy" id="652676"/>
    <lineage>
        <taxon>unclassified sequences</taxon>
        <taxon>metagenomes</taxon>
        <taxon>ecological metagenomes</taxon>
    </lineage>
</organism>
<dbReference type="Gene3D" id="1.10.287.470">
    <property type="entry name" value="Helix hairpin bin"/>
    <property type="match status" value="1"/>
</dbReference>
<dbReference type="InterPro" id="IPR058637">
    <property type="entry name" value="YknX-like_C"/>
</dbReference>